<keyword evidence="1" id="KW-1133">Transmembrane helix</keyword>
<keyword evidence="1" id="KW-0812">Transmembrane</keyword>
<evidence type="ECO:0000313" key="2">
    <source>
        <dbReference type="EMBL" id="TCM87471.1"/>
    </source>
</evidence>
<dbReference type="EMBL" id="SLVM01000002">
    <property type="protein sequence ID" value="TCM87471.1"/>
    <property type="molecule type" value="Genomic_DNA"/>
</dbReference>
<feature type="transmembrane region" description="Helical" evidence="1">
    <location>
        <begin position="30"/>
        <end position="47"/>
    </location>
</feature>
<comment type="caution">
    <text evidence="2">The sequence shown here is derived from an EMBL/GenBank/DDBJ whole genome shotgun (WGS) entry which is preliminary data.</text>
</comment>
<feature type="transmembrane region" description="Helical" evidence="1">
    <location>
        <begin position="5"/>
        <end position="24"/>
    </location>
</feature>
<keyword evidence="1" id="KW-0472">Membrane</keyword>
<dbReference type="AlphaFoldDB" id="A0A4R1Z1I3"/>
<accession>A0A4R1Z1I3</accession>
<dbReference type="Proteomes" id="UP000295277">
    <property type="component" value="Unassembled WGS sequence"/>
</dbReference>
<name>A0A4R1Z1I3_9RHOB</name>
<proteinExistence type="predicted"/>
<evidence type="ECO:0000313" key="3">
    <source>
        <dbReference type="Proteomes" id="UP000295277"/>
    </source>
</evidence>
<sequence>MIDRLIALFAFAVFLGFVGILAMGVPRLDLGLVIGLTVVLVAWDFIASGGKPKG</sequence>
<gene>
    <name evidence="2" type="ORF">EV216_10222</name>
</gene>
<protein>
    <submittedName>
        <fullName evidence="2">Uncharacterized protein</fullName>
    </submittedName>
</protein>
<keyword evidence="3" id="KW-1185">Reference proteome</keyword>
<dbReference type="RefSeq" id="WP_165899109.1">
    <property type="nucleotide sequence ID" value="NZ_SLVM01000002.1"/>
</dbReference>
<reference evidence="2 3" key="1">
    <citation type="submission" date="2019-03" db="EMBL/GenBank/DDBJ databases">
        <title>Genomic Encyclopedia of Type Strains, Phase IV (KMG-IV): sequencing the most valuable type-strain genomes for metagenomic binning, comparative biology and taxonomic classification.</title>
        <authorList>
            <person name="Goeker M."/>
        </authorList>
    </citation>
    <scope>NUCLEOTIDE SEQUENCE [LARGE SCALE GENOMIC DNA]</scope>
    <source>
        <strain evidence="2 3">DSM 21153</strain>
    </source>
</reference>
<organism evidence="2 3">
    <name type="scientific">Rhodovulum steppense</name>
    <dbReference type="NCBI Taxonomy" id="540251"/>
    <lineage>
        <taxon>Bacteria</taxon>
        <taxon>Pseudomonadati</taxon>
        <taxon>Pseudomonadota</taxon>
        <taxon>Alphaproteobacteria</taxon>
        <taxon>Rhodobacterales</taxon>
        <taxon>Paracoccaceae</taxon>
        <taxon>Rhodovulum</taxon>
    </lineage>
</organism>
<evidence type="ECO:0000256" key="1">
    <source>
        <dbReference type="SAM" id="Phobius"/>
    </source>
</evidence>